<dbReference type="Gramene" id="CDP14618">
    <property type="protein sequence ID" value="CDP14618"/>
    <property type="gene ID" value="GSCOC_T00041208001"/>
</dbReference>
<dbReference type="OrthoDB" id="784654at2759"/>
<name>A0A068V427_COFCA</name>
<organism evidence="2 3">
    <name type="scientific">Coffea canephora</name>
    <name type="common">Robusta coffee</name>
    <dbReference type="NCBI Taxonomy" id="49390"/>
    <lineage>
        <taxon>Eukaryota</taxon>
        <taxon>Viridiplantae</taxon>
        <taxon>Streptophyta</taxon>
        <taxon>Embryophyta</taxon>
        <taxon>Tracheophyta</taxon>
        <taxon>Spermatophyta</taxon>
        <taxon>Magnoliopsida</taxon>
        <taxon>eudicotyledons</taxon>
        <taxon>Gunneridae</taxon>
        <taxon>Pentapetalae</taxon>
        <taxon>asterids</taxon>
        <taxon>lamiids</taxon>
        <taxon>Gentianales</taxon>
        <taxon>Rubiaceae</taxon>
        <taxon>Ixoroideae</taxon>
        <taxon>Gardenieae complex</taxon>
        <taxon>Bertiereae - Coffeeae clade</taxon>
        <taxon>Coffeeae</taxon>
        <taxon>Coffea</taxon>
    </lineage>
</organism>
<dbReference type="EMBL" id="HG739173">
    <property type="protein sequence ID" value="CDP14618.1"/>
    <property type="molecule type" value="Genomic_DNA"/>
</dbReference>
<accession>A0A068V427</accession>
<gene>
    <name evidence="2" type="ORF">GSCOC_T00041208001</name>
</gene>
<evidence type="ECO:0000313" key="2">
    <source>
        <dbReference type="EMBL" id="CDP14618.1"/>
    </source>
</evidence>
<dbReference type="InterPro" id="IPR012862">
    <property type="entry name" value="DUF1635"/>
</dbReference>
<evidence type="ECO:0000256" key="1">
    <source>
        <dbReference type="SAM" id="MobiDB-lite"/>
    </source>
</evidence>
<dbReference type="STRING" id="49390.A0A068V427"/>
<protein>
    <submittedName>
        <fullName evidence="2">Uncharacterized protein</fullName>
    </submittedName>
</protein>
<dbReference type="FunCoup" id="A0A068V427">
    <property type="interactions" value="798"/>
</dbReference>
<feature type="region of interest" description="Disordered" evidence="1">
    <location>
        <begin position="93"/>
        <end position="132"/>
    </location>
</feature>
<dbReference type="PANTHER" id="PTHR33431">
    <property type="entry name" value="ENABLED-LIKE PROTEIN (DUF1635)"/>
    <property type="match status" value="1"/>
</dbReference>
<dbReference type="InParanoid" id="A0A068V427"/>
<dbReference type="PhylomeDB" id="A0A068V427"/>
<dbReference type="Pfam" id="PF07795">
    <property type="entry name" value="DUF1635"/>
    <property type="match status" value="1"/>
</dbReference>
<proteinExistence type="predicted"/>
<dbReference type="OMA" id="SSPVMEH"/>
<dbReference type="PANTHER" id="PTHR33431:SF3">
    <property type="entry name" value="ENABLED-LIKE PROTEIN (DUF1635)"/>
    <property type="match status" value="1"/>
</dbReference>
<keyword evidence="3" id="KW-1185">Reference proteome</keyword>
<sequence>MESQRGPLLNWPYFYQGKGMDELRQSLLLTTMELENTRLKAQEELKMRDDQLFQLKDLLSRTIKERDEAQKPCQRLVLDKLLLQQQQLMLQRQNQQSAPLSGISSIEDEPRRGGGGMDSNNGFSSSDCEESIVSSPIIEQNPPQELTHQLQVQPQHPTAELDPTLPILTDRPLPEKGQFLQAVMKAGPLLQTLLLAGPLPQWCHPPPPLDSYQIPPPPVVVPPPPTPLTLSGHSLNQDSLLTIAAYNSNINNCGRMNRKRGYFEGSDSSTEAKYQRLVLQ</sequence>
<dbReference type="AlphaFoldDB" id="A0A068V427"/>
<dbReference type="Proteomes" id="UP000295252">
    <property type="component" value="Chromosome I"/>
</dbReference>
<evidence type="ECO:0000313" key="3">
    <source>
        <dbReference type="Proteomes" id="UP000295252"/>
    </source>
</evidence>
<reference evidence="3" key="1">
    <citation type="journal article" date="2014" name="Science">
        <title>The coffee genome provides insight into the convergent evolution of caffeine biosynthesis.</title>
        <authorList>
            <person name="Denoeud F."/>
            <person name="Carretero-Paulet L."/>
            <person name="Dereeper A."/>
            <person name="Droc G."/>
            <person name="Guyot R."/>
            <person name="Pietrella M."/>
            <person name="Zheng C."/>
            <person name="Alberti A."/>
            <person name="Anthony F."/>
            <person name="Aprea G."/>
            <person name="Aury J.M."/>
            <person name="Bento P."/>
            <person name="Bernard M."/>
            <person name="Bocs S."/>
            <person name="Campa C."/>
            <person name="Cenci A."/>
            <person name="Combes M.C."/>
            <person name="Crouzillat D."/>
            <person name="Da Silva C."/>
            <person name="Daddiego L."/>
            <person name="De Bellis F."/>
            <person name="Dussert S."/>
            <person name="Garsmeur O."/>
            <person name="Gayraud T."/>
            <person name="Guignon V."/>
            <person name="Jahn K."/>
            <person name="Jamilloux V."/>
            <person name="Joet T."/>
            <person name="Labadie K."/>
            <person name="Lan T."/>
            <person name="Leclercq J."/>
            <person name="Lepelley M."/>
            <person name="Leroy T."/>
            <person name="Li L.T."/>
            <person name="Librado P."/>
            <person name="Lopez L."/>
            <person name="Munoz A."/>
            <person name="Noel B."/>
            <person name="Pallavicini A."/>
            <person name="Perrotta G."/>
            <person name="Poncet V."/>
            <person name="Pot D."/>
            <person name="Priyono X."/>
            <person name="Rigoreau M."/>
            <person name="Rouard M."/>
            <person name="Rozas J."/>
            <person name="Tranchant-Dubreuil C."/>
            <person name="VanBuren R."/>
            <person name="Zhang Q."/>
            <person name="Andrade A.C."/>
            <person name="Argout X."/>
            <person name="Bertrand B."/>
            <person name="de Kochko A."/>
            <person name="Graziosi G."/>
            <person name="Henry R.J."/>
            <person name="Jayarama X."/>
            <person name="Ming R."/>
            <person name="Nagai C."/>
            <person name="Rounsley S."/>
            <person name="Sankoff D."/>
            <person name="Giuliano G."/>
            <person name="Albert V.A."/>
            <person name="Wincker P."/>
            <person name="Lashermes P."/>
        </authorList>
    </citation>
    <scope>NUCLEOTIDE SEQUENCE [LARGE SCALE GENOMIC DNA]</scope>
    <source>
        <strain evidence="3">cv. DH200-94</strain>
    </source>
</reference>